<dbReference type="Proteomes" id="UP000675664">
    <property type="component" value="Unassembled WGS sequence"/>
</dbReference>
<evidence type="ECO:0000313" key="5">
    <source>
        <dbReference type="EMBL" id="MBR0599616.1"/>
    </source>
</evidence>
<sequence length="268" mass="31157">MIPLLEQWEWEKVNQITCEIGQSRDITGMRRDFLTLLGQLVAFDLADFYLNDTATLGRVRLVDPVVVSRFSKQFNEKFMAEYDKCYGQIDYVKWVFSSHESIVYRESDLINNEMRTKSAFFLDYLKPAGFLHVAGISIAKEGSCISAITLYRTEKRGDFTDKELYILNQLLPHLQSKLSREFNVIDYNIEKIRKGFSLLAYQYHLSNREIEILKLVCSGHNNSEVGNQLSISVNTVKKHMSNIFDKLGVDSRTHLFNLLLRNNKELFE</sequence>
<evidence type="ECO:0000256" key="1">
    <source>
        <dbReference type="ARBA" id="ARBA00023015"/>
    </source>
</evidence>
<comment type="caution">
    <text evidence="5">The sequence shown here is derived from an EMBL/GenBank/DDBJ whole genome shotgun (WGS) entry which is preliminary data.</text>
</comment>
<protein>
    <submittedName>
        <fullName evidence="5">Response regulator transcription factor</fullName>
    </submittedName>
</protein>
<dbReference type="PANTHER" id="PTHR44688:SF16">
    <property type="entry name" value="DNA-BINDING TRANSCRIPTIONAL ACTIVATOR DEVR_DOSR"/>
    <property type="match status" value="1"/>
</dbReference>
<feature type="domain" description="HTH luxR-type" evidence="4">
    <location>
        <begin position="198"/>
        <end position="263"/>
    </location>
</feature>
<dbReference type="PROSITE" id="PS50043">
    <property type="entry name" value="HTH_LUXR_2"/>
    <property type="match status" value="1"/>
</dbReference>
<dbReference type="Gene3D" id="3.30.450.40">
    <property type="match status" value="1"/>
</dbReference>
<dbReference type="Pfam" id="PF00196">
    <property type="entry name" value="GerE"/>
    <property type="match status" value="1"/>
</dbReference>
<evidence type="ECO:0000256" key="2">
    <source>
        <dbReference type="ARBA" id="ARBA00023125"/>
    </source>
</evidence>
<dbReference type="SMART" id="SM00421">
    <property type="entry name" value="HTH_LUXR"/>
    <property type="match status" value="1"/>
</dbReference>
<dbReference type="InterPro" id="IPR029016">
    <property type="entry name" value="GAF-like_dom_sf"/>
</dbReference>
<evidence type="ECO:0000259" key="4">
    <source>
        <dbReference type="PROSITE" id="PS50043"/>
    </source>
</evidence>
<keyword evidence="1" id="KW-0805">Transcription regulation</keyword>
<gene>
    <name evidence="5" type="ORF">KCX82_17155</name>
</gene>
<dbReference type="EMBL" id="JAGSND010000014">
    <property type="protein sequence ID" value="MBR0599616.1"/>
    <property type="molecule type" value="Genomic_DNA"/>
</dbReference>
<dbReference type="GO" id="GO:0006355">
    <property type="term" value="P:regulation of DNA-templated transcription"/>
    <property type="evidence" value="ECO:0007669"/>
    <property type="project" value="InterPro"/>
</dbReference>
<evidence type="ECO:0000256" key="3">
    <source>
        <dbReference type="ARBA" id="ARBA00023163"/>
    </source>
</evidence>
<keyword evidence="2" id="KW-0238">DNA-binding</keyword>
<accession>A0A8J7W3C4</accession>
<organism evidence="5 6">
    <name type="scientific">Sinanaerobacter chloroacetimidivorans</name>
    <dbReference type="NCBI Taxonomy" id="2818044"/>
    <lineage>
        <taxon>Bacteria</taxon>
        <taxon>Bacillati</taxon>
        <taxon>Bacillota</taxon>
        <taxon>Clostridia</taxon>
        <taxon>Peptostreptococcales</taxon>
        <taxon>Anaerovoracaceae</taxon>
        <taxon>Sinanaerobacter</taxon>
    </lineage>
</organism>
<name>A0A8J7W3C4_9FIRM</name>
<dbReference type="Gene3D" id="1.10.10.10">
    <property type="entry name" value="Winged helix-like DNA-binding domain superfamily/Winged helix DNA-binding domain"/>
    <property type="match status" value="1"/>
</dbReference>
<reference evidence="5" key="1">
    <citation type="submission" date="2021-04" db="EMBL/GenBank/DDBJ databases">
        <title>Sinoanaerobacter chloroacetimidivorans sp. nov., an obligate anaerobic bacterium isolated from anaerobic sludge.</title>
        <authorList>
            <person name="Bao Y."/>
        </authorList>
    </citation>
    <scope>NUCLEOTIDE SEQUENCE</scope>
    <source>
        <strain evidence="5">BAD-6</strain>
    </source>
</reference>
<dbReference type="CDD" id="cd06170">
    <property type="entry name" value="LuxR_C_like"/>
    <property type="match status" value="1"/>
</dbReference>
<keyword evidence="6" id="KW-1185">Reference proteome</keyword>
<dbReference type="GO" id="GO:0003677">
    <property type="term" value="F:DNA binding"/>
    <property type="evidence" value="ECO:0007669"/>
    <property type="project" value="UniProtKB-KW"/>
</dbReference>
<dbReference type="InterPro" id="IPR000792">
    <property type="entry name" value="Tscrpt_reg_LuxR_C"/>
</dbReference>
<dbReference type="RefSeq" id="WP_227019749.1">
    <property type="nucleotide sequence ID" value="NZ_JAGSND010000014.1"/>
</dbReference>
<dbReference type="InterPro" id="IPR016032">
    <property type="entry name" value="Sig_transdc_resp-reg_C-effctor"/>
</dbReference>
<dbReference type="PROSITE" id="PS00622">
    <property type="entry name" value="HTH_LUXR_1"/>
    <property type="match status" value="1"/>
</dbReference>
<dbReference type="AlphaFoldDB" id="A0A8J7W3C4"/>
<dbReference type="InterPro" id="IPR036388">
    <property type="entry name" value="WH-like_DNA-bd_sf"/>
</dbReference>
<evidence type="ECO:0000313" key="6">
    <source>
        <dbReference type="Proteomes" id="UP000675664"/>
    </source>
</evidence>
<dbReference type="PRINTS" id="PR00038">
    <property type="entry name" value="HTHLUXR"/>
</dbReference>
<proteinExistence type="predicted"/>
<reference evidence="5" key="2">
    <citation type="submission" date="2021-04" db="EMBL/GenBank/DDBJ databases">
        <authorList>
            <person name="Liu J."/>
        </authorList>
    </citation>
    <scope>NUCLEOTIDE SEQUENCE</scope>
    <source>
        <strain evidence="5">BAD-6</strain>
    </source>
</reference>
<keyword evidence="3" id="KW-0804">Transcription</keyword>
<dbReference type="SUPFAM" id="SSF46894">
    <property type="entry name" value="C-terminal effector domain of the bipartite response regulators"/>
    <property type="match status" value="1"/>
</dbReference>
<dbReference type="PANTHER" id="PTHR44688">
    <property type="entry name" value="DNA-BINDING TRANSCRIPTIONAL ACTIVATOR DEVR_DOSR"/>
    <property type="match status" value="1"/>
</dbReference>